<dbReference type="InterPro" id="IPR016159">
    <property type="entry name" value="Cullin_repeat-like_dom_sf"/>
</dbReference>
<evidence type="ECO:0000259" key="4">
    <source>
        <dbReference type="Pfam" id="PF03081"/>
    </source>
</evidence>
<dbReference type="InterPro" id="IPR004140">
    <property type="entry name" value="Exo70"/>
</dbReference>
<accession>A0AAD8X1Q6</accession>
<dbReference type="AlphaFoldDB" id="A0AAD8X1Q6"/>
<proteinExistence type="inferred from homology"/>
<keyword evidence="3" id="KW-0653">Protein transport</keyword>
<evidence type="ECO:0000313" key="6">
    <source>
        <dbReference type="Proteomes" id="UP001231189"/>
    </source>
</evidence>
<reference evidence="5" key="1">
    <citation type="submission" date="2023-07" db="EMBL/GenBank/DDBJ databases">
        <title>A chromosome-level genome assembly of Lolium multiflorum.</title>
        <authorList>
            <person name="Chen Y."/>
            <person name="Copetti D."/>
            <person name="Kolliker R."/>
            <person name="Studer B."/>
        </authorList>
    </citation>
    <scope>NUCLEOTIDE SEQUENCE</scope>
    <source>
        <strain evidence="5">02402/16</strain>
        <tissue evidence="5">Leaf</tissue>
    </source>
</reference>
<dbReference type="Gene3D" id="1.20.1280.170">
    <property type="entry name" value="Exocyst complex component Exo70"/>
    <property type="match status" value="1"/>
</dbReference>
<evidence type="ECO:0000256" key="1">
    <source>
        <dbReference type="ARBA" id="ARBA00006756"/>
    </source>
</evidence>
<dbReference type="GO" id="GO:0000145">
    <property type="term" value="C:exocyst"/>
    <property type="evidence" value="ECO:0007669"/>
    <property type="project" value="InterPro"/>
</dbReference>
<dbReference type="Pfam" id="PF03081">
    <property type="entry name" value="Exo70_C"/>
    <property type="match status" value="1"/>
</dbReference>
<evidence type="ECO:0000313" key="5">
    <source>
        <dbReference type="EMBL" id="KAK1686343.1"/>
    </source>
</evidence>
<protein>
    <recommendedName>
        <fullName evidence="3">Exocyst subunit Exo70 family protein</fullName>
    </recommendedName>
</protein>
<evidence type="ECO:0000256" key="3">
    <source>
        <dbReference type="RuleBase" id="RU365026"/>
    </source>
</evidence>
<feature type="domain" description="Exocyst complex subunit Exo70 C-terminal" evidence="4">
    <location>
        <begin position="239"/>
        <end position="552"/>
    </location>
</feature>
<dbReference type="PANTHER" id="PTHR12542">
    <property type="entry name" value="EXOCYST COMPLEX PROTEIN EXO70"/>
    <property type="match status" value="1"/>
</dbReference>
<organism evidence="5 6">
    <name type="scientific">Lolium multiflorum</name>
    <name type="common">Italian ryegrass</name>
    <name type="synonym">Lolium perenne subsp. multiflorum</name>
    <dbReference type="NCBI Taxonomy" id="4521"/>
    <lineage>
        <taxon>Eukaryota</taxon>
        <taxon>Viridiplantae</taxon>
        <taxon>Streptophyta</taxon>
        <taxon>Embryophyta</taxon>
        <taxon>Tracheophyta</taxon>
        <taxon>Spermatophyta</taxon>
        <taxon>Magnoliopsida</taxon>
        <taxon>Liliopsida</taxon>
        <taxon>Poales</taxon>
        <taxon>Poaceae</taxon>
        <taxon>BOP clade</taxon>
        <taxon>Pooideae</taxon>
        <taxon>Poodae</taxon>
        <taxon>Poeae</taxon>
        <taxon>Poeae Chloroplast Group 2 (Poeae type)</taxon>
        <taxon>Loliodinae</taxon>
        <taxon>Loliinae</taxon>
        <taxon>Lolium</taxon>
    </lineage>
</organism>
<keyword evidence="3" id="KW-0268">Exocytosis</keyword>
<gene>
    <name evidence="5" type="ORF">QYE76_047191</name>
</gene>
<name>A0AAD8X1Q6_LOLMU</name>
<dbReference type="GO" id="GO:0005546">
    <property type="term" value="F:phosphatidylinositol-4,5-bisphosphate binding"/>
    <property type="evidence" value="ECO:0007669"/>
    <property type="project" value="InterPro"/>
</dbReference>
<sequence>MAFIHPSTNYQDSIMAEETPSSFAGLAEDNTRLASIQLASAPEVTTSSFAGLAEETNRLASIQLASVPEETSSSFAGLEATYPPPQSYRESIQSVVWPEWRIRSALSSQSGQSGSNYSSISSSYMSNMTCCSVGSTSAGTADFATDELTKIAHKMVSDGYIQRMVQTFKSNGELDDSLKSWFAELDIEWVFQLSIGEQSLLYGSASCLQEFVERWIRALTIIIISIKELAAGVNDTLVVARFGKASISAMLVFIDRMARVSNREKLPAMLQAYICVSNASYDMSTMHVISSDAQRIFNGIGGLLERKVSNLVESISQMITDSMRQFLKDGDWRNCSPYPYRRLLAYSISDSRWTTEIARGGGEVHKSTQLMVDNIMLIRKALTLTQKSTQSHNTGRLHDLIDDMINHQKDLLPRISKVCLDPSLGYLFLLNNSYFLAQVFEPSMSLDVELWSGDHQGLELTPECVDYMDSYIKVSWEDVLSWLSRFHGPLLRWINTSPLGKFQSAFHKTYQTQKFWKVPDPRLRSLLRETVTKRIITGYHDYLKAHPEVEKHISAGSNSPEVFEGMLGELFEG</sequence>
<dbReference type="EMBL" id="JAUUTY010000002">
    <property type="protein sequence ID" value="KAK1686343.1"/>
    <property type="molecule type" value="Genomic_DNA"/>
</dbReference>
<dbReference type="Proteomes" id="UP001231189">
    <property type="component" value="Unassembled WGS sequence"/>
</dbReference>
<comment type="similarity">
    <text evidence="1 3">Belongs to the EXO70 family.</text>
</comment>
<dbReference type="SUPFAM" id="SSF74788">
    <property type="entry name" value="Cullin repeat-like"/>
    <property type="match status" value="1"/>
</dbReference>
<dbReference type="GO" id="GO:0015031">
    <property type="term" value="P:protein transport"/>
    <property type="evidence" value="ECO:0007669"/>
    <property type="project" value="UniProtKB-KW"/>
</dbReference>
<dbReference type="InterPro" id="IPR046364">
    <property type="entry name" value="Exo70_C"/>
</dbReference>
<evidence type="ECO:0000256" key="2">
    <source>
        <dbReference type="ARBA" id="ARBA00022448"/>
    </source>
</evidence>
<dbReference type="PANTHER" id="PTHR12542:SF155">
    <property type="entry name" value="EXOCYST SUBUNIT EXO70 FAMILY PROTEIN"/>
    <property type="match status" value="1"/>
</dbReference>
<keyword evidence="2 3" id="KW-0813">Transport</keyword>
<comment type="caution">
    <text evidence="5">The sequence shown here is derived from an EMBL/GenBank/DDBJ whole genome shotgun (WGS) entry which is preliminary data.</text>
</comment>
<dbReference type="GO" id="GO:0006887">
    <property type="term" value="P:exocytosis"/>
    <property type="evidence" value="ECO:0007669"/>
    <property type="project" value="UniProtKB-KW"/>
</dbReference>
<keyword evidence="6" id="KW-1185">Reference proteome</keyword>
<comment type="function">
    <text evidence="3">Component of the exocyst complex.</text>
</comment>